<reference evidence="11 12" key="1">
    <citation type="submission" date="2017-06" db="EMBL/GenBank/DDBJ databases">
        <authorList>
            <person name="Kim H.J."/>
            <person name="Triplett B.A."/>
        </authorList>
    </citation>
    <scope>NUCLEOTIDE SEQUENCE [LARGE SCALE GENOMIC DNA]</scope>
    <source>
        <strain evidence="11 12">DSM 29339</strain>
    </source>
</reference>
<feature type="transmembrane region" description="Helical" evidence="9">
    <location>
        <begin position="117"/>
        <end position="138"/>
    </location>
</feature>
<dbReference type="Proteomes" id="UP000198426">
    <property type="component" value="Unassembled WGS sequence"/>
</dbReference>
<feature type="domain" description="Cation/H+ exchanger transmembrane" evidence="10">
    <location>
        <begin position="12"/>
        <end position="388"/>
    </location>
</feature>
<name>A0A239LNY5_9RHOB</name>
<feature type="transmembrane region" description="Helical" evidence="9">
    <location>
        <begin position="362"/>
        <end position="380"/>
    </location>
</feature>
<dbReference type="Gene3D" id="1.20.1530.20">
    <property type="match status" value="1"/>
</dbReference>
<accession>A0A239LNY5</accession>
<dbReference type="PANTHER" id="PTHR32507">
    <property type="entry name" value="NA(+)/H(+) ANTIPORTER 1"/>
    <property type="match status" value="1"/>
</dbReference>
<feature type="transmembrane region" description="Helical" evidence="9">
    <location>
        <begin position="300"/>
        <end position="322"/>
    </location>
</feature>
<dbReference type="EMBL" id="FZOY01000010">
    <property type="protein sequence ID" value="SNT31523.1"/>
    <property type="molecule type" value="Genomic_DNA"/>
</dbReference>
<protein>
    <submittedName>
        <fullName evidence="11">Sodium/proton antiporter, CPA1 family</fullName>
    </submittedName>
</protein>
<evidence type="ECO:0000256" key="7">
    <source>
        <dbReference type="ARBA" id="ARBA00023065"/>
    </source>
</evidence>
<dbReference type="InterPro" id="IPR006153">
    <property type="entry name" value="Cation/H_exchanger_TM"/>
</dbReference>
<gene>
    <name evidence="11" type="ORF">SAMN05421757_110110</name>
</gene>
<keyword evidence="8 9" id="KW-0472">Membrane</keyword>
<evidence type="ECO:0000259" key="10">
    <source>
        <dbReference type="Pfam" id="PF00999"/>
    </source>
</evidence>
<keyword evidence="4" id="KW-1003">Cell membrane</keyword>
<feature type="transmembrane region" description="Helical" evidence="9">
    <location>
        <begin position="334"/>
        <end position="356"/>
    </location>
</feature>
<evidence type="ECO:0000256" key="5">
    <source>
        <dbReference type="ARBA" id="ARBA00022692"/>
    </source>
</evidence>
<feature type="transmembrane region" description="Helical" evidence="9">
    <location>
        <begin position="91"/>
        <end position="111"/>
    </location>
</feature>
<sequence length="397" mass="42269">MHAQLAVLAVFVFLYSLVSKRLERTNFSGPMMFVAVGFILGPGLLGWFPGESPDGLLRWLADLTLALFLFIDAANADLPTLRKRYTIPARMLLFGLPGAMLLGFIFALALFDSLSAYEAAILAVMLAATDAALGKAVVTNPAVPSRLREGLNVESGLNDGLCVPFLFLFIALELGTSEGTGYGLTLLAEELGIGLLVGLGLTAAGGALLRICWRRSWVSETWLQMTTVALAFACFAVAQSLHGSGYIAAFTGGMLYGFIAHGKTHKLVHSAEGIGEVLALLTWMLFGVAVVGSVLDHATWTILVYSLLSLTVVRMLPNYLALIGSGEPPSSRLFLGWFGPRGMASIVFAIIVLEHGVSNGEFIALVVACTVLLSLILHGISANPLARWIAGLDREQS</sequence>
<evidence type="ECO:0000256" key="9">
    <source>
        <dbReference type="SAM" id="Phobius"/>
    </source>
</evidence>
<dbReference type="GO" id="GO:0005886">
    <property type="term" value="C:plasma membrane"/>
    <property type="evidence" value="ECO:0007669"/>
    <property type="project" value="UniProtKB-SubCell"/>
</dbReference>
<evidence type="ECO:0000313" key="12">
    <source>
        <dbReference type="Proteomes" id="UP000198426"/>
    </source>
</evidence>
<dbReference type="PANTHER" id="PTHR32507:SF8">
    <property type="entry name" value="CNH1P"/>
    <property type="match status" value="1"/>
</dbReference>
<keyword evidence="2" id="KW-0813">Transport</keyword>
<dbReference type="Pfam" id="PF00999">
    <property type="entry name" value="Na_H_Exchanger"/>
    <property type="match status" value="1"/>
</dbReference>
<feature type="transmembrane region" description="Helical" evidence="9">
    <location>
        <begin position="274"/>
        <end position="294"/>
    </location>
</feature>
<evidence type="ECO:0000313" key="11">
    <source>
        <dbReference type="EMBL" id="SNT31523.1"/>
    </source>
</evidence>
<dbReference type="AlphaFoldDB" id="A0A239LNY5"/>
<evidence type="ECO:0000256" key="8">
    <source>
        <dbReference type="ARBA" id="ARBA00023136"/>
    </source>
</evidence>
<dbReference type="InterPro" id="IPR038770">
    <property type="entry name" value="Na+/solute_symporter_sf"/>
</dbReference>
<organism evidence="11 12">
    <name type="scientific">Tropicimonas sediminicola</name>
    <dbReference type="NCBI Taxonomy" id="1031541"/>
    <lineage>
        <taxon>Bacteria</taxon>
        <taxon>Pseudomonadati</taxon>
        <taxon>Pseudomonadota</taxon>
        <taxon>Alphaproteobacteria</taxon>
        <taxon>Rhodobacterales</taxon>
        <taxon>Roseobacteraceae</taxon>
        <taxon>Tropicimonas</taxon>
    </lineage>
</organism>
<keyword evidence="6 9" id="KW-1133">Transmembrane helix</keyword>
<evidence type="ECO:0000256" key="3">
    <source>
        <dbReference type="ARBA" id="ARBA00022449"/>
    </source>
</evidence>
<keyword evidence="7" id="KW-0406">Ion transport</keyword>
<feature type="transmembrane region" description="Helical" evidence="9">
    <location>
        <begin position="150"/>
        <end position="171"/>
    </location>
</feature>
<feature type="transmembrane region" description="Helical" evidence="9">
    <location>
        <begin position="29"/>
        <end position="48"/>
    </location>
</feature>
<proteinExistence type="predicted"/>
<evidence type="ECO:0000256" key="1">
    <source>
        <dbReference type="ARBA" id="ARBA00004651"/>
    </source>
</evidence>
<keyword evidence="3" id="KW-0050">Antiport</keyword>
<evidence type="ECO:0000256" key="6">
    <source>
        <dbReference type="ARBA" id="ARBA00022989"/>
    </source>
</evidence>
<dbReference type="OrthoDB" id="9810860at2"/>
<evidence type="ECO:0000256" key="4">
    <source>
        <dbReference type="ARBA" id="ARBA00022475"/>
    </source>
</evidence>
<dbReference type="GO" id="GO:0015297">
    <property type="term" value="F:antiporter activity"/>
    <property type="evidence" value="ECO:0007669"/>
    <property type="project" value="UniProtKB-KW"/>
</dbReference>
<keyword evidence="5 9" id="KW-0812">Transmembrane</keyword>
<comment type="subcellular location">
    <subcellularLocation>
        <location evidence="1">Cell membrane</location>
        <topology evidence="1">Multi-pass membrane protein</topology>
    </subcellularLocation>
</comment>
<keyword evidence="12" id="KW-1185">Reference proteome</keyword>
<dbReference type="GO" id="GO:1902600">
    <property type="term" value="P:proton transmembrane transport"/>
    <property type="evidence" value="ECO:0007669"/>
    <property type="project" value="InterPro"/>
</dbReference>
<feature type="transmembrane region" description="Helical" evidence="9">
    <location>
        <begin position="191"/>
        <end position="209"/>
    </location>
</feature>
<evidence type="ECO:0000256" key="2">
    <source>
        <dbReference type="ARBA" id="ARBA00022448"/>
    </source>
</evidence>
<dbReference type="RefSeq" id="WP_089235046.1">
    <property type="nucleotide sequence ID" value="NZ_FZOY01000010.1"/>
</dbReference>